<dbReference type="WBParaSite" id="nRc.2.0.1.t47941-RA">
    <property type="protein sequence ID" value="nRc.2.0.1.t47941-RA"/>
    <property type="gene ID" value="nRc.2.0.1.g47941"/>
</dbReference>
<accession>A0A915LDN5</accession>
<evidence type="ECO:0000313" key="2">
    <source>
        <dbReference type="WBParaSite" id="nRc.2.0.1.t47941-RA"/>
    </source>
</evidence>
<keyword evidence="1" id="KW-1185">Reference proteome</keyword>
<name>A0A915LDN5_ROMCU</name>
<dbReference type="AlphaFoldDB" id="A0A915LDN5"/>
<organism evidence="1 2">
    <name type="scientific">Romanomermis culicivorax</name>
    <name type="common">Nematode worm</name>
    <dbReference type="NCBI Taxonomy" id="13658"/>
    <lineage>
        <taxon>Eukaryota</taxon>
        <taxon>Metazoa</taxon>
        <taxon>Ecdysozoa</taxon>
        <taxon>Nematoda</taxon>
        <taxon>Enoplea</taxon>
        <taxon>Dorylaimia</taxon>
        <taxon>Mermithida</taxon>
        <taxon>Mermithoidea</taxon>
        <taxon>Mermithidae</taxon>
        <taxon>Romanomermis</taxon>
    </lineage>
</organism>
<protein>
    <submittedName>
        <fullName evidence="2">Uncharacterized protein</fullName>
    </submittedName>
</protein>
<dbReference type="Proteomes" id="UP000887565">
    <property type="component" value="Unplaced"/>
</dbReference>
<proteinExistence type="predicted"/>
<evidence type="ECO:0000313" key="1">
    <source>
        <dbReference type="Proteomes" id="UP000887565"/>
    </source>
</evidence>
<reference evidence="2" key="1">
    <citation type="submission" date="2022-11" db="UniProtKB">
        <authorList>
            <consortium name="WormBaseParasite"/>
        </authorList>
    </citation>
    <scope>IDENTIFICATION</scope>
</reference>
<sequence length="52" mass="6089">MTKRPFCNLINYVIGGRFVDPEHVVFECSNSNFHSDFDQIQFIVKQLQPTPM</sequence>